<evidence type="ECO:0000256" key="10">
    <source>
        <dbReference type="ARBA" id="ARBA00023268"/>
    </source>
</evidence>
<dbReference type="Proteomes" id="UP000007523">
    <property type="component" value="Chromosome"/>
</dbReference>
<dbReference type="PROSITE" id="PS00786">
    <property type="entry name" value="5_NUCLEOTIDASE_2"/>
    <property type="match status" value="1"/>
</dbReference>
<keyword evidence="15" id="KW-1185">Reference proteome</keyword>
<keyword evidence="10" id="KW-0511">Multifunctional enzyme</keyword>
<dbReference type="InterPro" id="IPR004843">
    <property type="entry name" value="Calcineurin-like_PHP"/>
</dbReference>
<comment type="cofactor">
    <cofactor evidence="3">
        <name>a divalent metal cation</name>
        <dbReference type="ChEBI" id="CHEBI:60240"/>
    </cofactor>
</comment>
<keyword evidence="9 11" id="KW-0378">Hydrolase</keyword>
<dbReference type="InterPro" id="IPR036907">
    <property type="entry name" value="5'-Nucleotdase_C_sf"/>
</dbReference>
<comment type="similarity">
    <text evidence="5 11">Belongs to the 5'-nucleotidase family.</text>
</comment>
<dbReference type="GO" id="GO:0030288">
    <property type="term" value="C:outer membrane-bounded periplasmic space"/>
    <property type="evidence" value="ECO:0007669"/>
    <property type="project" value="TreeGrafter"/>
</dbReference>
<name>H6NIP0_9BACL</name>
<evidence type="ECO:0000259" key="13">
    <source>
        <dbReference type="Pfam" id="PF02872"/>
    </source>
</evidence>
<dbReference type="GO" id="GO:0000166">
    <property type="term" value="F:nucleotide binding"/>
    <property type="evidence" value="ECO:0007669"/>
    <property type="project" value="UniProtKB-KW"/>
</dbReference>
<dbReference type="CDD" id="cd07410">
    <property type="entry name" value="MPP_CpdB_N"/>
    <property type="match status" value="1"/>
</dbReference>
<feature type="domain" description="Calcineurin-like phosphoesterase" evidence="12">
    <location>
        <begin position="8"/>
        <end position="241"/>
    </location>
</feature>
<comment type="subcellular location">
    <subcellularLocation>
        <location evidence="4">Cell envelope</location>
    </subcellularLocation>
</comment>
<evidence type="ECO:0000256" key="6">
    <source>
        <dbReference type="ARBA" id="ARBA00022723"/>
    </source>
</evidence>
<organism evidence="14 15">
    <name type="scientific">Paenibacillus mucilaginosus 3016</name>
    <dbReference type="NCBI Taxonomy" id="1116391"/>
    <lineage>
        <taxon>Bacteria</taxon>
        <taxon>Bacillati</taxon>
        <taxon>Bacillota</taxon>
        <taxon>Bacilli</taxon>
        <taxon>Bacillales</taxon>
        <taxon>Paenibacillaceae</taxon>
        <taxon>Paenibacillus</taxon>
    </lineage>
</organism>
<dbReference type="Pfam" id="PF00149">
    <property type="entry name" value="Metallophos"/>
    <property type="match status" value="1"/>
</dbReference>
<reference evidence="14 15" key="1">
    <citation type="journal article" date="2012" name="J. Bacteriol.">
        <title>Complete Genome Sequence of Paenibacillus mucilaginosus 3016, a Bacterium Functional as Microbial Fertilizer.</title>
        <authorList>
            <person name="Ma M."/>
            <person name="Wang Z."/>
            <person name="Li L."/>
            <person name="Jiang X."/>
            <person name="Guan D."/>
            <person name="Cao F."/>
            <person name="Chen H."/>
            <person name="Wang X."/>
            <person name="Shen D."/>
            <person name="Du B."/>
            <person name="Li J."/>
        </authorList>
    </citation>
    <scope>NUCLEOTIDE SEQUENCE [LARGE SCALE GENOMIC DNA]</scope>
    <source>
        <strain evidence="14 15">3016</strain>
    </source>
</reference>
<dbReference type="EMBL" id="CP003235">
    <property type="protein sequence ID" value="AFC33107.1"/>
    <property type="molecule type" value="Genomic_DNA"/>
</dbReference>
<dbReference type="Gene3D" id="3.60.21.10">
    <property type="match status" value="1"/>
</dbReference>
<dbReference type="PANTHER" id="PTHR11575">
    <property type="entry name" value="5'-NUCLEOTIDASE-RELATED"/>
    <property type="match status" value="1"/>
</dbReference>
<evidence type="ECO:0000259" key="12">
    <source>
        <dbReference type="Pfam" id="PF00149"/>
    </source>
</evidence>
<evidence type="ECO:0000313" key="15">
    <source>
        <dbReference type="Proteomes" id="UP000007523"/>
    </source>
</evidence>
<dbReference type="InterPro" id="IPR006146">
    <property type="entry name" value="5'-Nucleotdase_CS"/>
</dbReference>
<evidence type="ECO:0000256" key="9">
    <source>
        <dbReference type="ARBA" id="ARBA00022801"/>
    </source>
</evidence>
<comment type="catalytic activity">
    <reaction evidence="2">
        <text>a nucleoside 2',3'-cyclic phosphate + H2O = a nucleoside 3'-phosphate + H(+)</text>
        <dbReference type="Rhea" id="RHEA:19621"/>
        <dbReference type="ChEBI" id="CHEBI:15377"/>
        <dbReference type="ChEBI" id="CHEBI:15378"/>
        <dbReference type="ChEBI" id="CHEBI:66949"/>
        <dbReference type="ChEBI" id="CHEBI:66954"/>
        <dbReference type="EC" id="3.1.4.16"/>
    </reaction>
</comment>
<evidence type="ECO:0000256" key="7">
    <source>
        <dbReference type="ARBA" id="ARBA00022729"/>
    </source>
</evidence>
<dbReference type="AlphaFoldDB" id="H6NIP0"/>
<dbReference type="InterPro" id="IPR041827">
    <property type="entry name" value="CpdB_N"/>
</dbReference>
<evidence type="ECO:0000256" key="3">
    <source>
        <dbReference type="ARBA" id="ARBA00001968"/>
    </source>
</evidence>
<comment type="catalytic activity">
    <reaction evidence="1">
        <text>a ribonucleoside 3'-phosphate + H2O = a ribonucleoside + phosphate</text>
        <dbReference type="Rhea" id="RHEA:10144"/>
        <dbReference type="ChEBI" id="CHEBI:13197"/>
        <dbReference type="ChEBI" id="CHEBI:15377"/>
        <dbReference type="ChEBI" id="CHEBI:18254"/>
        <dbReference type="ChEBI" id="CHEBI:43474"/>
        <dbReference type="EC" id="3.1.3.6"/>
    </reaction>
</comment>
<dbReference type="PROSITE" id="PS00785">
    <property type="entry name" value="5_NUCLEOTIDASE_1"/>
    <property type="match status" value="1"/>
</dbReference>
<dbReference type="GO" id="GO:0008254">
    <property type="term" value="F:3'-nucleotidase activity"/>
    <property type="evidence" value="ECO:0007669"/>
    <property type="project" value="UniProtKB-EC"/>
</dbReference>
<evidence type="ECO:0000256" key="5">
    <source>
        <dbReference type="ARBA" id="ARBA00006654"/>
    </source>
</evidence>
<evidence type="ECO:0000256" key="11">
    <source>
        <dbReference type="RuleBase" id="RU362119"/>
    </source>
</evidence>
<keyword evidence="7" id="KW-0732">Signal</keyword>
<feature type="domain" description="5'-Nucleotidase C-terminal" evidence="13">
    <location>
        <begin position="332"/>
        <end position="489"/>
    </location>
</feature>
<evidence type="ECO:0000256" key="2">
    <source>
        <dbReference type="ARBA" id="ARBA00001730"/>
    </source>
</evidence>
<dbReference type="KEGG" id="pmq:PM3016_6481"/>
<dbReference type="GO" id="GO:0009166">
    <property type="term" value="P:nucleotide catabolic process"/>
    <property type="evidence" value="ECO:0007669"/>
    <property type="project" value="InterPro"/>
</dbReference>
<evidence type="ECO:0000256" key="1">
    <source>
        <dbReference type="ARBA" id="ARBA00000527"/>
    </source>
</evidence>
<dbReference type="STRING" id="1116391.PM3016_6481"/>
<gene>
    <name evidence="14" type="ORF">PM3016_6481</name>
</gene>
<keyword evidence="6" id="KW-0479">Metal-binding</keyword>
<dbReference type="PANTHER" id="PTHR11575:SF6">
    <property type="entry name" value="2',3'-CYCLIC-NUCLEOTIDE 2'-PHOSPHODIESTERASE_3'-NUCLEOTIDASE"/>
    <property type="match status" value="1"/>
</dbReference>
<dbReference type="Gene3D" id="3.90.780.10">
    <property type="entry name" value="5'-Nucleotidase, C-terminal domain"/>
    <property type="match status" value="1"/>
</dbReference>
<keyword evidence="8 11" id="KW-0547">Nucleotide-binding</keyword>
<evidence type="ECO:0000256" key="4">
    <source>
        <dbReference type="ARBA" id="ARBA00004196"/>
    </source>
</evidence>
<evidence type="ECO:0000313" key="14">
    <source>
        <dbReference type="EMBL" id="AFC33107.1"/>
    </source>
</evidence>
<dbReference type="GO" id="GO:0046872">
    <property type="term" value="F:metal ion binding"/>
    <property type="evidence" value="ECO:0007669"/>
    <property type="project" value="UniProtKB-KW"/>
</dbReference>
<dbReference type="RefSeq" id="WP_014372207.1">
    <property type="nucleotide sequence ID" value="NC_016935.1"/>
</dbReference>
<dbReference type="SUPFAM" id="SSF55816">
    <property type="entry name" value="5'-nucleotidase (syn. UDP-sugar hydrolase), C-terminal domain"/>
    <property type="match status" value="1"/>
</dbReference>
<dbReference type="SUPFAM" id="SSF56300">
    <property type="entry name" value="Metallo-dependent phosphatases"/>
    <property type="match status" value="1"/>
</dbReference>
<protein>
    <submittedName>
        <fullName evidence="14">2',3'-cyclic-nucleotide 2'-phosphodiesterase</fullName>
    </submittedName>
</protein>
<dbReference type="InterPro" id="IPR029052">
    <property type="entry name" value="Metallo-depent_PP-like"/>
</dbReference>
<dbReference type="InterPro" id="IPR008334">
    <property type="entry name" value="5'-Nucleotdase_C"/>
</dbReference>
<dbReference type="Pfam" id="PF02872">
    <property type="entry name" value="5_nucleotid_C"/>
    <property type="match status" value="1"/>
</dbReference>
<evidence type="ECO:0000256" key="8">
    <source>
        <dbReference type="ARBA" id="ARBA00022741"/>
    </source>
</evidence>
<accession>H6NIP0</accession>
<dbReference type="PRINTS" id="PR01607">
    <property type="entry name" value="APYRASEFAMLY"/>
</dbReference>
<sequence length="538" mass="60145">MSQKITITILETSDIHGHILPIQYANHNETETGLAKIATLIRREREAADALLLVDNGDLIQGTPFAYHHAKLGREQPNPMIQCLNELGYDAAVIGNHEFNYGMDHLRKAVRESAFPWLSANTVDEATGEPLFGQPYLLRTLEGGVKVAVLGLTTQYIPNWEKAEHIRGLRFEDAVASAQRWVRHLREAEGADIVIAAYHGGFERDLFSGQPTEPLTGENQGYALCREVEGIDVLLTGHQHRLISGVEVAGVPVVQPGSGGARLGRVRLTLAREEGGRWSIREAQTDLLSPEGLEPDPAILELARPHEELTQQWLDQPIGRLLGDMRVLDPMEVRLKEHPLIEFINRVQMELSGAEISNTALFDNISPGFPEHITMRDIVSNYIYPNTLQVIRVTGRDIKAALEQSAGYFAAYHGEGPIQVSPAFSDPKPQHYNYDMWEGIEYTINISKPVGERIVRLTRQGQPLDPDGEYDVVMNNYRAAGGGNYMMFQGKPVVKDIPTDMAELLAGYIMERGTIQEALNRNWEVVWDGKDQERKEAR</sequence>
<dbReference type="GO" id="GO:0008663">
    <property type="term" value="F:2',3'-cyclic-nucleotide 2'-phosphodiesterase activity"/>
    <property type="evidence" value="ECO:0007669"/>
    <property type="project" value="UniProtKB-EC"/>
</dbReference>
<proteinExistence type="inferred from homology"/>
<dbReference type="InterPro" id="IPR006179">
    <property type="entry name" value="5_nucleotidase/apyrase"/>
</dbReference>
<dbReference type="HOGENOM" id="CLU_005854_4_4_9"/>